<organism evidence="2 3">
    <name type="scientific">Quercus lobata</name>
    <name type="common">Valley oak</name>
    <dbReference type="NCBI Taxonomy" id="97700"/>
    <lineage>
        <taxon>Eukaryota</taxon>
        <taxon>Viridiplantae</taxon>
        <taxon>Streptophyta</taxon>
        <taxon>Embryophyta</taxon>
        <taxon>Tracheophyta</taxon>
        <taxon>Spermatophyta</taxon>
        <taxon>Magnoliopsida</taxon>
        <taxon>eudicotyledons</taxon>
        <taxon>Gunneridae</taxon>
        <taxon>Pentapetalae</taxon>
        <taxon>rosids</taxon>
        <taxon>fabids</taxon>
        <taxon>Fagales</taxon>
        <taxon>Fagaceae</taxon>
        <taxon>Quercus</taxon>
    </lineage>
</organism>
<feature type="region of interest" description="Disordered" evidence="1">
    <location>
        <begin position="1"/>
        <end position="25"/>
    </location>
</feature>
<dbReference type="EnsemblPlants" id="QL08p052384:mrna">
    <property type="protein sequence ID" value="QL08p052384:mrna"/>
    <property type="gene ID" value="QL08p052384"/>
</dbReference>
<evidence type="ECO:0000313" key="3">
    <source>
        <dbReference type="Proteomes" id="UP000594261"/>
    </source>
</evidence>
<name>A0A7N2MEN9_QUELO</name>
<keyword evidence="3" id="KW-1185">Reference proteome</keyword>
<dbReference type="Gramene" id="QL08p052384:mrna">
    <property type="protein sequence ID" value="QL08p052384:mrna"/>
    <property type="gene ID" value="QL08p052384"/>
</dbReference>
<dbReference type="InParanoid" id="A0A7N2MEN9"/>
<evidence type="ECO:0000256" key="1">
    <source>
        <dbReference type="SAM" id="MobiDB-lite"/>
    </source>
</evidence>
<dbReference type="EMBL" id="LRBV02000008">
    <property type="status" value="NOT_ANNOTATED_CDS"/>
    <property type="molecule type" value="Genomic_DNA"/>
</dbReference>
<accession>A0A7N2MEN9</accession>
<protein>
    <submittedName>
        <fullName evidence="2">Uncharacterized protein</fullName>
    </submittedName>
</protein>
<feature type="region of interest" description="Disordered" evidence="1">
    <location>
        <begin position="42"/>
        <end position="70"/>
    </location>
</feature>
<dbReference type="AlphaFoldDB" id="A0A7N2MEN9"/>
<sequence>MVVVGSFLPSNQQEQKPKKLKNESTPAIFTPATTMAVIPFSGAEDDEGLGGNGHPNSGTPRPNLASSSSFRKETGWPCTCRTLETAFFKNAATAFPLSRVFQEHGSTPGPIAAFTKCGYRPALKPHFAQEQNNPSLNLTQTSLNLPNGCWGLITHRRNFDREEYLERARVCERQDKISY</sequence>
<evidence type="ECO:0000313" key="2">
    <source>
        <dbReference type="EnsemblPlants" id="QL08p052384:mrna"/>
    </source>
</evidence>
<dbReference type="Proteomes" id="UP000594261">
    <property type="component" value="Chromosome 8"/>
</dbReference>
<proteinExistence type="predicted"/>
<feature type="compositionally biased region" description="Polar residues" evidence="1">
    <location>
        <begin position="54"/>
        <end position="69"/>
    </location>
</feature>
<reference evidence="2" key="2">
    <citation type="submission" date="2021-01" db="UniProtKB">
        <authorList>
            <consortium name="EnsemblPlants"/>
        </authorList>
    </citation>
    <scope>IDENTIFICATION</scope>
</reference>
<reference evidence="2 3" key="1">
    <citation type="journal article" date="2016" name="G3 (Bethesda)">
        <title>First Draft Assembly and Annotation of the Genome of a California Endemic Oak Quercus lobata Nee (Fagaceae).</title>
        <authorList>
            <person name="Sork V.L."/>
            <person name="Fitz-Gibbon S.T."/>
            <person name="Puiu D."/>
            <person name="Crepeau M."/>
            <person name="Gugger P.F."/>
            <person name="Sherman R."/>
            <person name="Stevens K."/>
            <person name="Langley C.H."/>
            <person name="Pellegrini M."/>
            <person name="Salzberg S.L."/>
        </authorList>
    </citation>
    <scope>NUCLEOTIDE SEQUENCE [LARGE SCALE GENOMIC DNA]</scope>
    <source>
        <strain evidence="2 3">cv. SW786</strain>
    </source>
</reference>